<dbReference type="AlphaFoldDB" id="A0A2A2F113"/>
<dbReference type="CDD" id="cd05466">
    <property type="entry name" value="PBP2_LTTR_substrate"/>
    <property type="match status" value="1"/>
</dbReference>
<accession>A0A2A2F113</accession>
<evidence type="ECO:0000313" key="7">
    <source>
        <dbReference type="Proteomes" id="UP000217771"/>
    </source>
</evidence>
<feature type="domain" description="HTH lysR-type" evidence="5">
    <location>
        <begin position="9"/>
        <end position="60"/>
    </location>
</feature>
<dbReference type="OrthoDB" id="6085176at2"/>
<evidence type="ECO:0000256" key="3">
    <source>
        <dbReference type="ARBA" id="ARBA00023125"/>
    </source>
</evidence>
<dbReference type="GO" id="GO:0003700">
    <property type="term" value="F:DNA-binding transcription factor activity"/>
    <property type="evidence" value="ECO:0007669"/>
    <property type="project" value="InterPro"/>
</dbReference>
<dbReference type="RefSeq" id="WP_095620097.1">
    <property type="nucleotide sequence ID" value="NZ_NSKB01000002.1"/>
</dbReference>
<keyword evidence="2" id="KW-0805">Transcription regulation</keyword>
<dbReference type="Gene3D" id="1.10.10.10">
    <property type="entry name" value="Winged helix-like DNA-binding domain superfamily/Winged helix DNA-binding domain"/>
    <property type="match status" value="1"/>
</dbReference>
<reference evidence="6 7" key="1">
    <citation type="submission" date="2017-08" db="EMBL/GenBank/DDBJ databases">
        <title>Halomonas alkalisoli sp. nov., isolated from saline alkaline soil.</title>
        <authorList>
            <person name="Wang D."/>
            <person name="Zhang G."/>
        </authorList>
    </citation>
    <scope>NUCLEOTIDE SEQUENCE [LARGE SCALE GENOMIC DNA]</scope>
    <source>
        <strain evidence="6 7">WRN001</strain>
    </source>
</reference>
<dbReference type="InterPro" id="IPR005119">
    <property type="entry name" value="LysR_subst-bd"/>
</dbReference>
<dbReference type="PRINTS" id="PR00039">
    <property type="entry name" value="HTHLYSR"/>
</dbReference>
<dbReference type="Proteomes" id="UP000217771">
    <property type="component" value="Unassembled WGS sequence"/>
</dbReference>
<sequence>MKLSSSARRALHAVLISGSYAAAARHAGVSQPAIAQQIKSLEQHCGAALFERRDGYLAPTSFCEELIVLTEKIDALEEQAARLLERRHSIHTGQLRVGLGNSMPGMALIAAFQREYPQVNLSVTLSDFAHIIQGVVEGQLDIGVLPNVPPDERFVRETLIHQEVVAIAHPDDPVSRFSRLDCEQLMQVPLIFRSRGSSTQALVDTAFRKAGLKPRARLVLDTRDGVYEAVANRLGVGFMWRHGTGRTDAIHRIAVTGMGPPCPESVFRLVESQDPVIRAFFVAAKNFRRHAEVLRPR</sequence>
<evidence type="ECO:0000256" key="4">
    <source>
        <dbReference type="ARBA" id="ARBA00023163"/>
    </source>
</evidence>
<dbReference type="InterPro" id="IPR036388">
    <property type="entry name" value="WH-like_DNA-bd_sf"/>
</dbReference>
<dbReference type="Gene3D" id="3.40.190.290">
    <property type="match status" value="1"/>
</dbReference>
<dbReference type="InterPro" id="IPR000847">
    <property type="entry name" value="LysR_HTH_N"/>
</dbReference>
<name>A0A2A2F113_9GAMM</name>
<protein>
    <submittedName>
        <fullName evidence="6">LysR family transcriptional regulator</fullName>
    </submittedName>
</protein>
<dbReference type="PANTHER" id="PTHR30126:SF39">
    <property type="entry name" value="HTH-TYPE TRANSCRIPTIONAL REGULATOR CYSL"/>
    <property type="match status" value="1"/>
</dbReference>
<evidence type="ECO:0000256" key="1">
    <source>
        <dbReference type="ARBA" id="ARBA00009437"/>
    </source>
</evidence>
<evidence type="ECO:0000256" key="2">
    <source>
        <dbReference type="ARBA" id="ARBA00023015"/>
    </source>
</evidence>
<comment type="similarity">
    <text evidence="1">Belongs to the LysR transcriptional regulatory family.</text>
</comment>
<proteinExistence type="inferred from homology"/>
<dbReference type="EMBL" id="NSKB01000002">
    <property type="protein sequence ID" value="PAU78424.1"/>
    <property type="molecule type" value="Genomic_DNA"/>
</dbReference>
<evidence type="ECO:0000313" key="6">
    <source>
        <dbReference type="EMBL" id="PAU78424.1"/>
    </source>
</evidence>
<dbReference type="PROSITE" id="PS50931">
    <property type="entry name" value="HTH_LYSR"/>
    <property type="match status" value="1"/>
</dbReference>
<dbReference type="PANTHER" id="PTHR30126">
    <property type="entry name" value="HTH-TYPE TRANSCRIPTIONAL REGULATOR"/>
    <property type="match status" value="1"/>
</dbReference>
<dbReference type="Pfam" id="PF00126">
    <property type="entry name" value="HTH_1"/>
    <property type="match status" value="1"/>
</dbReference>
<comment type="caution">
    <text evidence="6">The sequence shown here is derived from an EMBL/GenBank/DDBJ whole genome shotgun (WGS) entry which is preliminary data.</text>
</comment>
<dbReference type="InterPro" id="IPR036390">
    <property type="entry name" value="WH_DNA-bd_sf"/>
</dbReference>
<keyword evidence="7" id="KW-1185">Reference proteome</keyword>
<dbReference type="GO" id="GO:0000976">
    <property type="term" value="F:transcription cis-regulatory region binding"/>
    <property type="evidence" value="ECO:0007669"/>
    <property type="project" value="TreeGrafter"/>
</dbReference>
<organism evidence="6 7">
    <name type="scientific">Halomonas salipaludis</name>
    <dbReference type="NCBI Taxonomy" id="2032625"/>
    <lineage>
        <taxon>Bacteria</taxon>
        <taxon>Pseudomonadati</taxon>
        <taxon>Pseudomonadota</taxon>
        <taxon>Gammaproteobacteria</taxon>
        <taxon>Oceanospirillales</taxon>
        <taxon>Halomonadaceae</taxon>
        <taxon>Halomonas</taxon>
    </lineage>
</organism>
<gene>
    <name evidence="6" type="ORF">CK498_06905</name>
</gene>
<dbReference type="SUPFAM" id="SSF53850">
    <property type="entry name" value="Periplasmic binding protein-like II"/>
    <property type="match status" value="1"/>
</dbReference>
<dbReference type="Pfam" id="PF03466">
    <property type="entry name" value="LysR_substrate"/>
    <property type="match status" value="1"/>
</dbReference>
<keyword evidence="4" id="KW-0804">Transcription</keyword>
<evidence type="ECO:0000259" key="5">
    <source>
        <dbReference type="PROSITE" id="PS50931"/>
    </source>
</evidence>
<keyword evidence="3" id="KW-0238">DNA-binding</keyword>
<dbReference type="SUPFAM" id="SSF46785">
    <property type="entry name" value="Winged helix' DNA-binding domain"/>
    <property type="match status" value="1"/>
</dbReference>